<keyword evidence="4" id="KW-0326">Glycosidase</keyword>
<dbReference type="InterPro" id="IPR001764">
    <property type="entry name" value="Glyco_hydro_3_N"/>
</dbReference>
<feature type="domain" description="Fibronectin type III-like" evidence="5">
    <location>
        <begin position="309"/>
        <end position="385"/>
    </location>
</feature>
<evidence type="ECO:0000313" key="6">
    <source>
        <dbReference type="EMBL" id="HJB89997.1"/>
    </source>
</evidence>
<dbReference type="PRINTS" id="PR00133">
    <property type="entry name" value="GLHYDRLASE3"/>
</dbReference>
<evidence type="ECO:0000313" key="7">
    <source>
        <dbReference type="Proteomes" id="UP000886883"/>
    </source>
</evidence>
<sequence length="919" mass="101265">MRYTLDYEKYASLARQAAAEGCVLLRNEEKALPIRKGEKVAVFGRAQFHYYKSGTGSGGMVNVPYAVGIPEGLRENGVEIEEETQRRYGEWLKENPFDEGEGWAREPWSQKEMPVSRQLVEDAAAVSDLALVILGRTAGEDNDNSAAPGSYLLAAEEEALLETVCSVFPRTAVVLNVGNIIDMKWVERYRPQAVLYVWQGGMEGGRGAADVLCGNVNPCGRLADTIAADIGDYPSTAHFGDPARNFYAEDIYVGYRYFETFAPEKVLYPFGFGLSYTSFSISASAVERQGNGIRLWARVKNEGETAGKETVQIYLSKPQGKLGQPARCLAGFGKTTLLPPGEEEELEFFIPFERMASYDDSGVTGHRNCFVMEEGEYGVFVGNSVRDAAKAGSFFVDGLQVVEECEEAMAPVLPFSRLRPSGEGPDEGGRYQEAWEEVPLRTQDPMRRILAERPQEAVYTGDRGIRLKDVCDRNASMEDFLAQLTDEDLACMVRGEGMCSPKVTPGTAAAFGGVTYRLREFGIPVACCADGPSGIRMDCGTLAFSLPNGTLLACTFHPALVEELYRMEGMELRKNRIDTLLGPGMNLHRNPLNGRNFEYFSEDPLLTGKMAASQIRGMAGYGVTGTIKHFACNNQEYRRHDADSAVSQRALRELYLKGFEIAVKEGGAYSIMSTYGPVNGIWTAGNYDLLTAILRDEWGYQGLVMTDWWAKMNDEGQDGTKENTAAMIRAQNDVYMVVSDSASNSGRDNTMEALKNGVITRAQLVRSAANICRFLMRSPVMNRFLDREFDVCEVKNDFSAGISRAADLGKTRVGDAADLEVGGLRTQKGTSAAYTLLFESSGTYRLSFRMRADAGELAQMPMSVFVNNQLIRTITITGSDGKWLERAVELEAAAGPEVYLKLFFGESGIGIDRIWIEKI</sequence>
<gene>
    <name evidence="6" type="ORF">H9763_00825</name>
</gene>
<dbReference type="InterPro" id="IPR013783">
    <property type="entry name" value="Ig-like_fold"/>
</dbReference>
<dbReference type="Gene3D" id="2.60.40.10">
    <property type="entry name" value="Immunoglobulins"/>
    <property type="match status" value="1"/>
</dbReference>
<keyword evidence="3" id="KW-0119">Carbohydrate metabolism</keyword>
<dbReference type="Pfam" id="PF14310">
    <property type="entry name" value="Fn3-like"/>
    <property type="match status" value="1"/>
</dbReference>
<dbReference type="AlphaFoldDB" id="A0A9D2MPS0"/>
<dbReference type="InterPro" id="IPR050288">
    <property type="entry name" value="Cellulose_deg_GH3"/>
</dbReference>
<dbReference type="Pfam" id="PF01915">
    <property type="entry name" value="Glyco_hydro_3_C"/>
    <property type="match status" value="1"/>
</dbReference>
<accession>A0A9D2MPS0</accession>
<dbReference type="InterPro" id="IPR017853">
    <property type="entry name" value="GH"/>
</dbReference>
<dbReference type="PANTHER" id="PTHR42715:SF10">
    <property type="entry name" value="BETA-GLUCOSIDASE"/>
    <property type="match status" value="1"/>
</dbReference>
<proteinExistence type="inferred from homology"/>
<dbReference type="GO" id="GO:0004553">
    <property type="term" value="F:hydrolase activity, hydrolyzing O-glycosyl compounds"/>
    <property type="evidence" value="ECO:0007669"/>
    <property type="project" value="InterPro"/>
</dbReference>
<dbReference type="SMART" id="SM01217">
    <property type="entry name" value="Fn3_like"/>
    <property type="match status" value="1"/>
</dbReference>
<dbReference type="Proteomes" id="UP000886883">
    <property type="component" value="Unassembled WGS sequence"/>
</dbReference>
<comment type="similarity">
    <text evidence="1 4">Belongs to the glycosyl hydrolase 3 family.</text>
</comment>
<evidence type="ECO:0000259" key="5">
    <source>
        <dbReference type="SMART" id="SM01217"/>
    </source>
</evidence>
<dbReference type="GO" id="GO:0005975">
    <property type="term" value="P:carbohydrate metabolic process"/>
    <property type="evidence" value="ECO:0007669"/>
    <property type="project" value="InterPro"/>
</dbReference>
<evidence type="ECO:0000256" key="1">
    <source>
        <dbReference type="ARBA" id="ARBA00005336"/>
    </source>
</evidence>
<evidence type="ECO:0000256" key="4">
    <source>
        <dbReference type="RuleBase" id="RU361161"/>
    </source>
</evidence>
<dbReference type="InterPro" id="IPR036962">
    <property type="entry name" value="Glyco_hydro_3_N_sf"/>
</dbReference>
<dbReference type="Pfam" id="PF00933">
    <property type="entry name" value="Glyco_hydro_3"/>
    <property type="match status" value="1"/>
</dbReference>
<dbReference type="PANTHER" id="PTHR42715">
    <property type="entry name" value="BETA-GLUCOSIDASE"/>
    <property type="match status" value="1"/>
</dbReference>
<dbReference type="Gene3D" id="2.60.120.260">
    <property type="entry name" value="Galactose-binding domain-like"/>
    <property type="match status" value="1"/>
</dbReference>
<dbReference type="SUPFAM" id="SSF52279">
    <property type="entry name" value="Beta-D-glucan exohydrolase, C-terminal domain"/>
    <property type="match status" value="1"/>
</dbReference>
<organism evidence="6 7">
    <name type="scientific">Candidatus Eisenbergiella merdigallinarum</name>
    <dbReference type="NCBI Taxonomy" id="2838552"/>
    <lineage>
        <taxon>Bacteria</taxon>
        <taxon>Bacillati</taxon>
        <taxon>Bacillota</taxon>
        <taxon>Clostridia</taxon>
        <taxon>Lachnospirales</taxon>
        <taxon>Lachnospiraceae</taxon>
        <taxon>Eisenbergiella</taxon>
    </lineage>
</organism>
<dbReference type="InterPro" id="IPR002772">
    <property type="entry name" value="Glyco_hydro_3_C"/>
</dbReference>
<dbReference type="PROSITE" id="PS00775">
    <property type="entry name" value="GLYCOSYL_HYDROL_F3"/>
    <property type="match status" value="1"/>
</dbReference>
<dbReference type="InterPro" id="IPR036881">
    <property type="entry name" value="Glyco_hydro_3_C_sf"/>
</dbReference>
<protein>
    <submittedName>
        <fullName evidence="6">Glycoside hydrolase family 3 C-terminal domain-containing protein</fullName>
    </submittedName>
</protein>
<reference evidence="6" key="1">
    <citation type="journal article" date="2021" name="PeerJ">
        <title>Extensive microbial diversity within the chicken gut microbiome revealed by metagenomics and culture.</title>
        <authorList>
            <person name="Gilroy R."/>
            <person name="Ravi A."/>
            <person name="Getino M."/>
            <person name="Pursley I."/>
            <person name="Horton D.L."/>
            <person name="Alikhan N.F."/>
            <person name="Baker D."/>
            <person name="Gharbi K."/>
            <person name="Hall N."/>
            <person name="Watson M."/>
            <person name="Adriaenssens E.M."/>
            <person name="Foster-Nyarko E."/>
            <person name="Jarju S."/>
            <person name="Secka A."/>
            <person name="Antonio M."/>
            <person name="Oren A."/>
            <person name="Chaudhuri R.R."/>
            <person name="La Ragione R."/>
            <person name="Hildebrand F."/>
            <person name="Pallen M.J."/>
        </authorList>
    </citation>
    <scope>NUCLEOTIDE SEQUENCE</scope>
    <source>
        <strain evidence="6">USAMLcec3-2134</strain>
    </source>
</reference>
<keyword evidence="2 4" id="KW-0378">Hydrolase</keyword>
<dbReference type="InterPro" id="IPR026891">
    <property type="entry name" value="Fn3-like"/>
</dbReference>
<dbReference type="EMBL" id="DWXE01000003">
    <property type="protein sequence ID" value="HJB89997.1"/>
    <property type="molecule type" value="Genomic_DNA"/>
</dbReference>
<comment type="caution">
    <text evidence="6">The sequence shown here is derived from an EMBL/GenBank/DDBJ whole genome shotgun (WGS) entry which is preliminary data.</text>
</comment>
<reference evidence="6" key="2">
    <citation type="submission" date="2021-04" db="EMBL/GenBank/DDBJ databases">
        <authorList>
            <person name="Gilroy R."/>
        </authorList>
    </citation>
    <scope>NUCLEOTIDE SEQUENCE</scope>
    <source>
        <strain evidence="6">USAMLcec3-2134</strain>
    </source>
</reference>
<name>A0A9D2MPS0_9FIRM</name>
<dbReference type="Gene3D" id="3.20.20.300">
    <property type="entry name" value="Glycoside hydrolase, family 3, N-terminal domain"/>
    <property type="match status" value="1"/>
</dbReference>
<evidence type="ECO:0000256" key="2">
    <source>
        <dbReference type="ARBA" id="ARBA00022801"/>
    </source>
</evidence>
<dbReference type="SUPFAM" id="SSF51445">
    <property type="entry name" value="(Trans)glycosidases"/>
    <property type="match status" value="1"/>
</dbReference>
<evidence type="ECO:0000256" key="3">
    <source>
        <dbReference type="ARBA" id="ARBA00023277"/>
    </source>
</evidence>
<dbReference type="InterPro" id="IPR019800">
    <property type="entry name" value="Glyco_hydro_3_AS"/>
</dbReference>
<dbReference type="Gene3D" id="3.40.50.1700">
    <property type="entry name" value="Glycoside hydrolase family 3 C-terminal domain"/>
    <property type="match status" value="1"/>
</dbReference>